<feature type="compositionally biased region" description="Polar residues" evidence="1">
    <location>
        <begin position="120"/>
        <end position="131"/>
    </location>
</feature>
<protein>
    <submittedName>
        <fullName evidence="3">Uncharacterized protein</fullName>
    </submittedName>
</protein>
<evidence type="ECO:0000313" key="4">
    <source>
        <dbReference type="Proteomes" id="UP000078397"/>
    </source>
</evidence>
<evidence type="ECO:0000256" key="1">
    <source>
        <dbReference type="SAM" id="MobiDB-lite"/>
    </source>
</evidence>
<sequence>MDMMVSEGIPRAPHSLPAGRGSQSRRCFPEQKHKFLAHLLLSAFVASSLNAGLAFLIMIMIAMIVVQRATGAAFMGDRTASFPLRTAIAMARTSWARWTQRCPSAGNNWRAVHAPAKGATASQPSQLTSNLKKAKGGRQSRSPKNVKCARRAAG</sequence>
<feature type="transmembrane region" description="Helical" evidence="2">
    <location>
        <begin position="39"/>
        <end position="66"/>
    </location>
</feature>
<dbReference type="GeneID" id="33936636"/>
<dbReference type="AlphaFoldDB" id="A0A219AQR4"/>
<name>A0A219AQR4_METCM</name>
<proteinExistence type="predicted"/>
<organism evidence="3 4">
    <name type="scientific">Pochonia chlamydosporia 170</name>
    <dbReference type="NCBI Taxonomy" id="1380566"/>
    <lineage>
        <taxon>Eukaryota</taxon>
        <taxon>Fungi</taxon>
        <taxon>Dikarya</taxon>
        <taxon>Ascomycota</taxon>
        <taxon>Pezizomycotina</taxon>
        <taxon>Sordariomycetes</taxon>
        <taxon>Hypocreomycetidae</taxon>
        <taxon>Hypocreales</taxon>
        <taxon>Clavicipitaceae</taxon>
        <taxon>Pochonia</taxon>
    </lineage>
</organism>
<evidence type="ECO:0000256" key="2">
    <source>
        <dbReference type="SAM" id="Phobius"/>
    </source>
</evidence>
<evidence type="ECO:0000313" key="3">
    <source>
        <dbReference type="EMBL" id="OWT43117.1"/>
    </source>
</evidence>
<keyword evidence="2" id="KW-1133">Transmembrane helix</keyword>
<keyword evidence="2" id="KW-0812">Transmembrane</keyword>
<accession>A0A219AQR4</accession>
<dbReference type="RefSeq" id="XP_022285566.1">
    <property type="nucleotide sequence ID" value="XM_022429396.1"/>
</dbReference>
<gene>
    <name evidence="3" type="ORF">VFPPC_17707</name>
</gene>
<reference evidence="3 4" key="1">
    <citation type="journal article" date="2016" name="PLoS Pathog.">
        <title>Biosynthesis of antibiotic leucinostatins in bio-control fungus Purpureocillium lilacinum and their inhibition on phytophthora revealed by genome mining.</title>
        <authorList>
            <person name="Wang G."/>
            <person name="Liu Z."/>
            <person name="Lin R."/>
            <person name="Li E."/>
            <person name="Mao Z."/>
            <person name="Ling J."/>
            <person name="Yang Y."/>
            <person name="Yin W.B."/>
            <person name="Xie B."/>
        </authorList>
    </citation>
    <scope>NUCLEOTIDE SEQUENCE [LARGE SCALE GENOMIC DNA]</scope>
    <source>
        <strain evidence="3">170</strain>
    </source>
</reference>
<dbReference type="Proteomes" id="UP000078397">
    <property type="component" value="Unassembled WGS sequence"/>
</dbReference>
<dbReference type="EMBL" id="LSBJ02000003">
    <property type="protein sequence ID" value="OWT43117.1"/>
    <property type="molecule type" value="Genomic_DNA"/>
</dbReference>
<comment type="caution">
    <text evidence="3">The sequence shown here is derived from an EMBL/GenBank/DDBJ whole genome shotgun (WGS) entry which is preliminary data.</text>
</comment>
<keyword evidence="4" id="KW-1185">Reference proteome</keyword>
<feature type="region of interest" description="Disordered" evidence="1">
    <location>
        <begin position="1"/>
        <end position="25"/>
    </location>
</feature>
<dbReference type="KEGG" id="pchm:VFPPC_17707"/>
<feature type="region of interest" description="Disordered" evidence="1">
    <location>
        <begin position="116"/>
        <end position="154"/>
    </location>
</feature>
<keyword evidence="2" id="KW-0472">Membrane</keyword>